<dbReference type="OrthoDB" id="1663137at2759"/>
<keyword evidence="3" id="KW-0288">FMN</keyword>
<dbReference type="InterPro" id="IPR001155">
    <property type="entry name" value="OxRdtase_FMN_N"/>
</dbReference>
<protein>
    <submittedName>
        <fullName evidence="6">NADH:flavin oxidoreductase/NADH oxidase</fullName>
    </submittedName>
</protein>
<dbReference type="EMBL" id="JAGMUV010000023">
    <property type="protein sequence ID" value="KAH7123197.1"/>
    <property type="molecule type" value="Genomic_DNA"/>
</dbReference>
<evidence type="ECO:0000313" key="7">
    <source>
        <dbReference type="Proteomes" id="UP000738349"/>
    </source>
</evidence>
<dbReference type="CDD" id="cd04733">
    <property type="entry name" value="OYE_like_2_FMN"/>
    <property type="match status" value="1"/>
</dbReference>
<dbReference type="Proteomes" id="UP000738349">
    <property type="component" value="Unassembled WGS sequence"/>
</dbReference>
<dbReference type="SUPFAM" id="SSF51395">
    <property type="entry name" value="FMN-linked oxidoreductases"/>
    <property type="match status" value="1"/>
</dbReference>
<dbReference type="PANTHER" id="PTHR43656">
    <property type="entry name" value="BINDING OXIDOREDUCTASE, PUTATIVE (AFU_ORTHOLOGUE AFUA_2G08260)-RELATED"/>
    <property type="match status" value="1"/>
</dbReference>
<dbReference type="InterPro" id="IPR013785">
    <property type="entry name" value="Aldolase_TIM"/>
</dbReference>
<organism evidence="6 7">
    <name type="scientific">Dactylonectria macrodidyma</name>
    <dbReference type="NCBI Taxonomy" id="307937"/>
    <lineage>
        <taxon>Eukaryota</taxon>
        <taxon>Fungi</taxon>
        <taxon>Dikarya</taxon>
        <taxon>Ascomycota</taxon>
        <taxon>Pezizomycotina</taxon>
        <taxon>Sordariomycetes</taxon>
        <taxon>Hypocreomycetidae</taxon>
        <taxon>Hypocreales</taxon>
        <taxon>Nectriaceae</taxon>
        <taxon>Dactylonectria</taxon>
    </lineage>
</organism>
<evidence type="ECO:0000256" key="3">
    <source>
        <dbReference type="ARBA" id="ARBA00022643"/>
    </source>
</evidence>
<evidence type="ECO:0000256" key="1">
    <source>
        <dbReference type="ARBA" id="ARBA00005979"/>
    </source>
</evidence>
<keyword evidence="4" id="KW-0560">Oxidoreductase</keyword>
<name>A0A9P9IK45_9HYPO</name>
<dbReference type="PANTHER" id="PTHR43656:SF2">
    <property type="entry name" value="BINDING OXIDOREDUCTASE, PUTATIVE (AFU_ORTHOLOGUE AFUA_2G08260)-RELATED"/>
    <property type="match status" value="1"/>
</dbReference>
<gene>
    <name evidence="6" type="ORF">EDB81DRAFT_952103</name>
</gene>
<dbReference type="GO" id="GO:0010181">
    <property type="term" value="F:FMN binding"/>
    <property type="evidence" value="ECO:0007669"/>
    <property type="project" value="InterPro"/>
</dbReference>
<accession>A0A9P9IK45</accession>
<dbReference type="GO" id="GO:0016491">
    <property type="term" value="F:oxidoreductase activity"/>
    <property type="evidence" value="ECO:0007669"/>
    <property type="project" value="UniProtKB-KW"/>
</dbReference>
<evidence type="ECO:0000256" key="2">
    <source>
        <dbReference type="ARBA" id="ARBA00022630"/>
    </source>
</evidence>
<comment type="caution">
    <text evidence="6">The sequence shown here is derived from an EMBL/GenBank/DDBJ whole genome shotgun (WGS) entry which is preliminary data.</text>
</comment>
<dbReference type="InterPro" id="IPR051799">
    <property type="entry name" value="NADH_flavin_oxidoreductase"/>
</dbReference>
<keyword evidence="2" id="KW-0285">Flavoprotein</keyword>
<evidence type="ECO:0000256" key="4">
    <source>
        <dbReference type="ARBA" id="ARBA00023002"/>
    </source>
</evidence>
<comment type="similarity">
    <text evidence="1">Belongs to the NADH:flavin oxidoreductase/NADH oxidase family.</text>
</comment>
<dbReference type="AlphaFoldDB" id="A0A9P9IK45"/>
<evidence type="ECO:0000259" key="5">
    <source>
        <dbReference type="Pfam" id="PF00724"/>
    </source>
</evidence>
<evidence type="ECO:0000313" key="6">
    <source>
        <dbReference type="EMBL" id="KAH7123197.1"/>
    </source>
</evidence>
<reference evidence="6" key="1">
    <citation type="journal article" date="2021" name="Nat. Commun.">
        <title>Genetic determinants of endophytism in the Arabidopsis root mycobiome.</title>
        <authorList>
            <person name="Mesny F."/>
            <person name="Miyauchi S."/>
            <person name="Thiergart T."/>
            <person name="Pickel B."/>
            <person name="Atanasova L."/>
            <person name="Karlsson M."/>
            <person name="Huettel B."/>
            <person name="Barry K.W."/>
            <person name="Haridas S."/>
            <person name="Chen C."/>
            <person name="Bauer D."/>
            <person name="Andreopoulos W."/>
            <person name="Pangilinan J."/>
            <person name="LaButti K."/>
            <person name="Riley R."/>
            <person name="Lipzen A."/>
            <person name="Clum A."/>
            <person name="Drula E."/>
            <person name="Henrissat B."/>
            <person name="Kohler A."/>
            <person name="Grigoriev I.V."/>
            <person name="Martin F.M."/>
            <person name="Hacquard S."/>
        </authorList>
    </citation>
    <scope>NUCLEOTIDE SEQUENCE</scope>
    <source>
        <strain evidence="6">MPI-CAGE-AT-0147</strain>
    </source>
</reference>
<dbReference type="Pfam" id="PF00724">
    <property type="entry name" value="Oxidored_FMN"/>
    <property type="match status" value="1"/>
</dbReference>
<keyword evidence="7" id="KW-1185">Reference proteome</keyword>
<dbReference type="Gene3D" id="3.20.20.70">
    <property type="entry name" value="Aldolase class I"/>
    <property type="match status" value="1"/>
</dbReference>
<proteinExistence type="inferred from homology"/>
<sequence length="414" mass="44924">MTVSKLHLAQPLTLKCGLTLPNRLVKAAMAENMADKLGLPTKGLLSSYEQWADGEWGMIITGNVQVDLRYLGGPSDVAFNGTIGHNKQLEAWKPWAATCRRNGTPTIVQINHPGRQSPVGAGTRGFFEKSIAPSAIPMDFGGGFLACAFSHMIFGTPKEMSTQEIKHVISRFVDTAHLSAEAGFSGAELHAAHGYLLAQFLSNKSNKRTDEYGGSPAARTKIVLDIISGIRAVVPKSFCLGIKLNSVDHQSPTEFSDCMEQLKLITAAGVDFVEVSGGTYEKPTMMLGVTDMKNEKSTRTKAREAFFLDFAAAVRKEIPDVPLMVTGGFRSRQGIDAAIENGGCEMAGIARPSVLNPKLPKNVVLSPKTQDQEAKLYARRIRQTWFARFVGAQAIGASAETSWYGEQIRKMARS</sequence>
<feature type="domain" description="NADH:flavin oxidoreductase/NADH oxidase N-terminal" evidence="5">
    <location>
        <begin position="8"/>
        <end position="363"/>
    </location>
</feature>